<dbReference type="SUPFAM" id="SSF54909">
    <property type="entry name" value="Dimeric alpha+beta barrel"/>
    <property type="match status" value="1"/>
</dbReference>
<comment type="caution">
    <text evidence="2">The sequence shown here is derived from an EMBL/GenBank/DDBJ whole genome shotgun (WGS) entry which is preliminary data.</text>
</comment>
<evidence type="ECO:0000313" key="3">
    <source>
        <dbReference type="Proteomes" id="UP001055167"/>
    </source>
</evidence>
<keyword evidence="3" id="KW-1185">Reference proteome</keyword>
<evidence type="ECO:0000313" key="2">
    <source>
        <dbReference type="EMBL" id="GJD53532.1"/>
    </source>
</evidence>
<reference evidence="2" key="2">
    <citation type="submission" date="2021-08" db="EMBL/GenBank/DDBJ databases">
        <authorList>
            <person name="Tani A."/>
            <person name="Ola A."/>
            <person name="Ogura Y."/>
            <person name="Katsura K."/>
            <person name="Hayashi T."/>
        </authorList>
    </citation>
    <scope>NUCLEOTIDE SEQUENCE</scope>
    <source>
        <strain evidence="2">KCTC 52305</strain>
    </source>
</reference>
<gene>
    <name evidence="2" type="ORF">OPKNFCMD_6309</name>
</gene>
<protein>
    <recommendedName>
        <fullName evidence="1">ABM domain-containing protein</fullName>
    </recommendedName>
</protein>
<dbReference type="InterPro" id="IPR011008">
    <property type="entry name" value="Dimeric_a/b-barrel"/>
</dbReference>
<dbReference type="EMBL" id="BPQH01000031">
    <property type="protein sequence ID" value="GJD53532.1"/>
    <property type="molecule type" value="Genomic_DNA"/>
</dbReference>
<sequence length="98" mass="10521">MSQVVLINPFEVRPGDEAAALAYWDRAAAHLRGAPGFVSTTLHRALRPDARFPLVNVAAWASAEAFQAAVGSPAFRALTGDEAARFPHHPALYAIVRT</sequence>
<evidence type="ECO:0000259" key="1">
    <source>
        <dbReference type="PROSITE" id="PS51725"/>
    </source>
</evidence>
<dbReference type="PROSITE" id="PS51725">
    <property type="entry name" value="ABM"/>
    <property type="match status" value="1"/>
</dbReference>
<organism evidence="2 3">
    <name type="scientific">Methylobacterium crusticola</name>
    <dbReference type="NCBI Taxonomy" id="1697972"/>
    <lineage>
        <taxon>Bacteria</taxon>
        <taxon>Pseudomonadati</taxon>
        <taxon>Pseudomonadota</taxon>
        <taxon>Alphaproteobacteria</taxon>
        <taxon>Hyphomicrobiales</taxon>
        <taxon>Methylobacteriaceae</taxon>
        <taxon>Methylobacterium</taxon>
    </lineage>
</organism>
<dbReference type="RefSeq" id="WP_128563373.1">
    <property type="nucleotide sequence ID" value="NZ_BPQH01000031.1"/>
</dbReference>
<reference evidence="2" key="1">
    <citation type="journal article" date="2021" name="Front. Microbiol.">
        <title>Comprehensive Comparative Genomics and Phenotyping of Methylobacterium Species.</title>
        <authorList>
            <person name="Alessa O."/>
            <person name="Ogura Y."/>
            <person name="Fujitani Y."/>
            <person name="Takami H."/>
            <person name="Hayashi T."/>
            <person name="Sahin N."/>
            <person name="Tani A."/>
        </authorList>
    </citation>
    <scope>NUCLEOTIDE SEQUENCE</scope>
    <source>
        <strain evidence="2">KCTC 52305</strain>
    </source>
</reference>
<proteinExistence type="predicted"/>
<feature type="domain" description="ABM" evidence="1">
    <location>
        <begin position="4"/>
        <end position="96"/>
    </location>
</feature>
<dbReference type="Proteomes" id="UP001055167">
    <property type="component" value="Unassembled WGS sequence"/>
</dbReference>
<dbReference type="InterPro" id="IPR007138">
    <property type="entry name" value="ABM_dom"/>
</dbReference>
<dbReference type="Gene3D" id="3.30.70.100">
    <property type="match status" value="1"/>
</dbReference>
<name>A0ABQ4R742_9HYPH</name>
<accession>A0ABQ4R742</accession>
<dbReference type="Pfam" id="PF03992">
    <property type="entry name" value="ABM"/>
    <property type="match status" value="1"/>
</dbReference>